<dbReference type="SUPFAM" id="SSF53850">
    <property type="entry name" value="Periplasmic binding protein-like II"/>
    <property type="match status" value="1"/>
</dbReference>
<proteinExistence type="inferred from homology"/>
<organism evidence="6 7">
    <name type="scientific">Halomonas salifodinae</name>
    <dbReference type="NCBI Taxonomy" id="438745"/>
    <lineage>
        <taxon>Bacteria</taxon>
        <taxon>Pseudomonadati</taxon>
        <taxon>Pseudomonadota</taxon>
        <taxon>Gammaproteobacteria</taxon>
        <taxon>Oceanospirillales</taxon>
        <taxon>Halomonadaceae</taxon>
        <taxon>Halomonas</taxon>
    </lineage>
</organism>
<evidence type="ECO:0000256" key="1">
    <source>
        <dbReference type="ARBA" id="ARBA00009437"/>
    </source>
</evidence>
<dbReference type="Gene3D" id="3.40.190.10">
    <property type="entry name" value="Periplasmic binding protein-like II"/>
    <property type="match status" value="2"/>
</dbReference>
<evidence type="ECO:0000313" key="7">
    <source>
        <dbReference type="Proteomes" id="UP001596411"/>
    </source>
</evidence>
<evidence type="ECO:0000256" key="2">
    <source>
        <dbReference type="ARBA" id="ARBA00023015"/>
    </source>
</evidence>
<dbReference type="PANTHER" id="PTHR30537">
    <property type="entry name" value="HTH-TYPE TRANSCRIPTIONAL REGULATOR"/>
    <property type="match status" value="1"/>
</dbReference>
<dbReference type="Gene3D" id="1.10.10.10">
    <property type="entry name" value="Winged helix-like DNA-binding domain superfamily/Winged helix DNA-binding domain"/>
    <property type="match status" value="1"/>
</dbReference>
<comment type="caution">
    <text evidence="6">The sequence shown here is derived from an EMBL/GenBank/DDBJ whole genome shotgun (WGS) entry which is preliminary data.</text>
</comment>
<dbReference type="InterPro" id="IPR036390">
    <property type="entry name" value="WH_DNA-bd_sf"/>
</dbReference>
<reference evidence="7" key="1">
    <citation type="journal article" date="2019" name="Int. J. Syst. Evol. Microbiol.">
        <title>The Global Catalogue of Microorganisms (GCM) 10K type strain sequencing project: providing services to taxonomists for standard genome sequencing and annotation.</title>
        <authorList>
            <consortium name="The Broad Institute Genomics Platform"/>
            <consortium name="The Broad Institute Genome Sequencing Center for Infectious Disease"/>
            <person name="Wu L."/>
            <person name="Ma J."/>
        </authorList>
    </citation>
    <scope>NUCLEOTIDE SEQUENCE [LARGE SCALE GENOMIC DNA]</scope>
    <source>
        <strain evidence="7">CGMCC 1.13666</strain>
    </source>
</reference>
<dbReference type="InterPro" id="IPR000847">
    <property type="entry name" value="LysR_HTH_N"/>
</dbReference>
<dbReference type="RefSeq" id="WP_346061478.1">
    <property type="nucleotide sequence ID" value="NZ_BAAADR010000004.1"/>
</dbReference>
<feature type="domain" description="HTH lysR-type" evidence="5">
    <location>
        <begin position="6"/>
        <end position="63"/>
    </location>
</feature>
<accession>A0ABW2EQH3</accession>
<evidence type="ECO:0000256" key="3">
    <source>
        <dbReference type="ARBA" id="ARBA00023125"/>
    </source>
</evidence>
<dbReference type="Pfam" id="PF03466">
    <property type="entry name" value="LysR_substrate"/>
    <property type="match status" value="1"/>
</dbReference>
<keyword evidence="7" id="KW-1185">Reference proteome</keyword>
<sequence>MSHTLPSLNALRAFNETARTLSVTRAAQALHVTHGAVSRQLRQLEEQLGVNLFRREGRGLALTGEGELLRDSTSQAFELLTRGCAQLKRRAADAPVVLGCSGSFLARWFIPRLDRLQTQYPNLSLHLTASEPINGENMPWPLDAGVDAVLRFAEPPWPIGAQVIDLAPELMGPVMKPGLIDKDIAITPDILPNLPLLHTQSRERAWSLWLSAQGLDTTRIRRDQAFEHLNYLLEAALAGLGVAIAPAYLVEEDLRTGRLIAPWGFIETPARLGLWLPPGAPGTAVGQLIDWLRGELCSITPNGGVPDTR</sequence>
<keyword evidence="4" id="KW-0804">Transcription</keyword>
<evidence type="ECO:0000256" key="4">
    <source>
        <dbReference type="ARBA" id="ARBA00023163"/>
    </source>
</evidence>
<dbReference type="InterPro" id="IPR036388">
    <property type="entry name" value="WH-like_DNA-bd_sf"/>
</dbReference>
<dbReference type="PANTHER" id="PTHR30537:SF74">
    <property type="entry name" value="HTH-TYPE TRANSCRIPTIONAL REGULATOR TRPI"/>
    <property type="match status" value="1"/>
</dbReference>
<dbReference type="PROSITE" id="PS50931">
    <property type="entry name" value="HTH_LYSR"/>
    <property type="match status" value="1"/>
</dbReference>
<dbReference type="InterPro" id="IPR005119">
    <property type="entry name" value="LysR_subst-bd"/>
</dbReference>
<protein>
    <submittedName>
        <fullName evidence="6">LysR family transcriptional regulator</fullName>
    </submittedName>
</protein>
<evidence type="ECO:0000313" key="6">
    <source>
        <dbReference type="EMBL" id="MFC7088195.1"/>
    </source>
</evidence>
<comment type="similarity">
    <text evidence="1">Belongs to the LysR transcriptional regulatory family.</text>
</comment>
<name>A0ABW2EQH3_9GAMM</name>
<evidence type="ECO:0000259" key="5">
    <source>
        <dbReference type="PROSITE" id="PS50931"/>
    </source>
</evidence>
<dbReference type="Pfam" id="PF00126">
    <property type="entry name" value="HTH_1"/>
    <property type="match status" value="1"/>
</dbReference>
<keyword evidence="2" id="KW-0805">Transcription regulation</keyword>
<gene>
    <name evidence="6" type="ORF">ACFQH5_01345</name>
</gene>
<dbReference type="PRINTS" id="PR00039">
    <property type="entry name" value="HTHLYSR"/>
</dbReference>
<dbReference type="InterPro" id="IPR058163">
    <property type="entry name" value="LysR-type_TF_proteobact-type"/>
</dbReference>
<dbReference type="SUPFAM" id="SSF46785">
    <property type="entry name" value="Winged helix' DNA-binding domain"/>
    <property type="match status" value="1"/>
</dbReference>
<keyword evidence="3" id="KW-0238">DNA-binding</keyword>
<dbReference type="Proteomes" id="UP001596411">
    <property type="component" value="Unassembled WGS sequence"/>
</dbReference>
<dbReference type="EMBL" id="JBHSZP010000002">
    <property type="protein sequence ID" value="MFC7088195.1"/>
    <property type="molecule type" value="Genomic_DNA"/>
</dbReference>